<dbReference type="Proteomes" id="UP000053477">
    <property type="component" value="Unassembled WGS sequence"/>
</dbReference>
<protein>
    <submittedName>
        <fullName evidence="2">Uncharacterized protein</fullName>
    </submittedName>
</protein>
<evidence type="ECO:0000313" key="2">
    <source>
        <dbReference type="EMBL" id="KLO09531.1"/>
    </source>
</evidence>
<name>A0A0H2RXQ1_9AGAM</name>
<gene>
    <name evidence="2" type="ORF">SCHPADRAFT_562164</name>
</gene>
<feature type="region of interest" description="Disordered" evidence="1">
    <location>
        <begin position="1"/>
        <end position="44"/>
    </location>
</feature>
<reference evidence="2 3" key="1">
    <citation type="submission" date="2015-04" db="EMBL/GenBank/DDBJ databases">
        <title>Complete genome sequence of Schizopora paradoxa KUC8140, a cosmopolitan wood degrader in East Asia.</title>
        <authorList>
            <consortium name="DOE Joint Genome Institute"/>
            <person name="Min B."/>
            <person name="Park H."/>
            <person name="Jang Y."/>
            <person name="Kim J.-J."/>
            <person name="Kim K.H."/>
            <person name="Pangilinan J."/>
            <person name="Lipzen A."/>
            <person name="Riley R."/>
            <person name="Grigoriev I.V."/>
            <person name="Spatafora J.W."/>
            <person name="Choi I.-G."/>
        </authorList>
    </citation>
    <scope>NUCLEOTIDE SEQUENCE [LARGE SCALE GENOMIC DNA]</scope>
    <source>
        <strain evidence="2 3">KUC8140</strain>
    </source>
</reference>
<dbReference type="InParanoid" id="A0A0H2RXQ1"/>
<proteinExistence type="predicted"/>
<organism evidence="2 3">
    <name type="scientific">Schizopora paradoxa</name>
    <dbReference type="NCBI Taxonomy" id="27342"/>
    <lineage>
        <taxon>Eukaryota</taxon>
        <taxon>Fungi</taxon>
        <taxon>Dikarya</taxon>
        <taxon>Basidiomycota</taxon>
        <taxon>Agaricomycotina</taxon>
        <taxon>Agaricomycetes</taxon>
        <taxon>Hymenochaetales</taxon>
        <taxon>Schizoporaceae</taxon>
        <taxon>Schizopora</taxon>
    </lineage>
</organism>
<accession>A0A0H2RXQ1</accession>
<dbReference type="EMBL" id="KQ086053">
    <property type="protein sequence ID" value="KLO09531.1"/>
    <property type="molecule type" value="Genomic_DNA"/>
</dbReference>
<keyword evidence="3" id="KW-1185">Reference proteome</keyword>
<sequence length="157" mass="17840">MNSASNPSACSRSFTEESPASYDDDSEDFIPSTSLVGGGHDGKRQRWRTCLRGRNPSSEQPPNLLRLATTFESLQDQHPQISSLIRHFMHENDVSLDIGCKDSNFQLKNLQMRREKPKQSNRTSKAMGSNLQKFQRISKQMIYSSYRCSDCSISRTT</sequence>
<feature type="compositionally biased region" description="Polar residues" evidence="1">
    <location>
        <begin position="1"/>
        <end position="18"/>
    </location>
</feature>
<evidence type="ECO:0000256" key="1">
    <source>
        <dbReference type="SAM" id="MobiDB-lite"/>
    </source>
</evidence>
<evidence type="ECO:0000313" key="3">
    <source>
        <dbReference type="Proteomes" id="UP000053477"/>
    </source>
</evidence>
<dbReference type="AlphaFoldDB" id="A0A0H2RXQ1"/>